<name>A0A1A8A5J2_NOTFU</name>
<dbReference type="AlphaFoldDB" id="A0A1A8A5J2"/>
<feature type="non-terminal residue" evidence="1">
    <location>
        <position position="1"/>
    </location>
</feature>
<reference evidence="1" key="2">
    <citation type="submission" date="2016-06" db="EMBL/GenBank/DDBJ databases">
        <title>The genome of a short-lived fish provides insights into sex chromosome evolution and the genetic control of aging.</title>
        <authorList>
            <person name="Reichwald K."/>
            <person name="Felder M."/>
            <person name="Petzold A."/>
            <person name="Koch P."/>
            <person name="Groth M."/>
            <person name="Platzer M."/>
        </authorList>
    </citation>
    <scope>NUCLEOTIDE SEQUENCE</scope>
    <source>
        <tissue evidence="1">Brain</tissue>
    </source>
</reference>
<accession>A0A1A8A5J2</accession>
<gene>
    <name evidence="1" type="primary">PEG10</name>
</gene>
<reference evidence="1" key="1">
    <citation type="submission" date="2016-05" db="EMBL/GenBank/DDBJ databases">
        <authorList>
            <person name="Lavstsen T."/>
            <person name="Jespersen J.S."/>
        </authorList>
    </citation>
    <scope>NUCLEOTIDE SEQUENCE</scope>
    <source>
        <tissue evidence="1">Brain</tissue>
    </source>
</reference>
<organism evidence="1">
    <name type="scientific">Nothobranchius furzeri</name>
    <name type="common">Turquoise killifish</name>
    <dbReference type="NCBI Taxonomy" id="105023"/>
    <lineage>
        <taxon>Eukaryota</taxon>
        <taxon>Metazoa</taxon>
        <taxon>Chordata</taxon>
        <taxon>Craniata</taxon>
        <taxon>Vertebrata</taxon>
        <taxon>Euteleostomi</taxon>
        <taxon>Actinopterygii</taxon>
        <taxon>Neopterygii</taxon>
        <taxon>Teleostei</taxon>
        <taxon>Neoteleostei</taxon>
        <taxon>Acanthomorphata</taxon>
        <taxon>Ovalentaria</taxon>
        <taxon>Atherinomorphae</taxon>
        <taxon>Cyprinodontiformes</taxon>
        <taxon>Nothobranchiidae</taxon>
        <taxon>Nothobranchius</taxon>
    </lineage>
</organism>
<proteinExistence type="predicted"/>
<evidence type="ECO:0000313" key="1">
    <source>
        <dbReference type="EMBL" id="SBP50392.1"/>
    </source>
</evidence>
<sequence length="85" mass="9543">DFCPCRAPRDPTWSFHSPPAKLNYGALQNCKGTLTSVTHTNRWCFIKIARIQTAWVFGPVLPGCEAARGLLKLKQRPETSGRVHH</sequence>
<feature type="non-terminal residue" evidence="1">
    <location>
        <position position="85"/>
    </location>
</feature>
<dbReference type="EMBL" id="HADY01011907">
    <property type="protein sequence ID" value="SBP50392.1"/>
    <property type="molecule type" value="Transcribed_RNA"/>
</dbReference>
<protein>
    <submittedName>
        <fullName evidence="1">Paternally expressed 10</fullName>
    </submittedName>
</protein>